<reference evidence="9 10" key="1">
    <citation type="submission" date="2016-10" db="EMBL/GenBank/DDBJ databases">
        <authorList>
            <person name="de Groot N.N."/>
        </authorList>
    </citation>
    <scope>NUCLEOTIDE SEQUENCE [LARGE SCALE GENOMIC DNA]</scope>
    <source>
        <strain>J11</strain>
        <strain evidence="10">PG 39</strain>
    </source>
</reference>
<feature type="region of interest" description="Disordered" evidence="6">
    <location>
        <begin position="68"/>
        <end position="91"/>
    </location>
</feature>
<keyword evidence="2" id="KW-1003">Cell membrane</keyword>
<dbReference type="InterPro" id="IPR023408">
    <property type="entry name" value="MscS_beta-dom_sf"/>
</dbReference>
<evidence type="ECO:0000256" key="7">
    <source>
        <dbReference type="SAM" id="Phobius"/>
    </source>
</evidence>
<dbReference type="InterPro" id="IPR006685">
    <property type="entry name" value="MscS_channel_2nd"/>
</dbReference>
<name>A0A1I2SD95_9CORY</name>
<dbReference type="Gene3D" id="2.30.30.60">
    <property type="match status" value="1"/>
</dbReference>
<dbReference type="InterPro" id="IPR045276">
    <property type="entry name" value="YbiO_bact"/>
</dbReference>
<evidence type="ECO:0000256" key="3">
    <source>
        <dbReference type="ARBA" id="ARBA00022692"/>
    </source>
</evidence>
<evidence type="ECO:0000259" key="8">
    <source>
        <dbReference type="Pfam" id="PF00924"/>
    </source>
</evidence>
<feature type="transmembrane region" description="Helical" evidence="7">
    <location>
        <begin position="124"/>
        <end position="145"/>
    </location>
</feature>
<evidence type="ECO:0000313" key="10">
    <source>
        <dbReference type="Proteomes" id="UP000199065"/>
    </source>
</evidence>
<keyword evidence="4 7" id="KW-1133">Transmembrane helix</keyword>
<feature type="region of interest" description="Disordered" evidence="6">
    <location>
        <begin position="517"/>
        <end position="632"/>
    </location>
</feature>
<dbReference type="GO" id="GO:0008381">
    <property type="term" value="F:mechanosensitive monoatomic ion channel activity"/>
    <property type="evidence" value="ECO:0007669"/>
    <property type="project" value="InterPro"/>
</dbReference>
<evidence type="ECO:0000256" key="1">
    <source>
        <dbReference type="ARBA" id="ARBA00004236"/>
    </source>
</evidence>
<evidence type="ECO:0000256" key="5">
    <source>
        <dbReference type="ARBA" id="ARBA00023136"/>
    </source>
</evidence>
<keyword evidence="10" id="KW-1185">Reference proteome</keyword>
<evidence type="ECO:0000313" key="9">
    <source>
        <dbReference type="EMBL" id="SFG50758.1"/>
    </source>
</evidence>
<protein>
    <submittedName>
        <fullName evidence="9">Small conductance mechanosensitive channel</fullName>
    </submittedName>
</protein>
<dbReference type="InterPro" id="IPR010920">
    <property type="entry name" value="LSM_dom_sf"/>
</dbReference>
<feature type="compositionally biased region" description="Low complexity" evidence="6">
    <location>
        <begin position="527"/>
        <end position="566"/>
    </location>
</feature>
<organism evidence="9 10">
    <name type="scientific">Corynebacterium spheniscorum</name>
    <dbReference type="NCBI Taxonomy" id="185761"/>
    <lineage>
        <taxon>Bacteria</taxon>
        <taxon>Bacillati</taxon>
        <taxon>Actinomycetota</taxon>
        <taxon>Actinomycetes</taxon>
        <taxon>Mycobacteriales</taxon>
        <taxon>Corynebacteriaceae</taxon>
        <taxon>Corynebacterium</taxon>
    </lineage>
</organism>
<evidence type="ECO:0000256" key="6">
    <source>
        <dbReference type="SAM" id="MobiDB-lite"/>
    </source>
</evidence>
<gene>
    <name evidence="9" type="ORF">SAMN05660282_01089</name>
</gene>
<feature type="domain" description="Mechanosensitive ion channel MscS" evidence="8">
    <location>
        <begin position="224"/>
        <end position="283"/>
    </location>
</feature>
<proteinExistence type="predicted"/>
<feature type="transmembrane region" description="Helical" evidence="7">
    <location>
        <begin position="178"/>
        <end position="200"/>
    </location>
</feature>
<keyword evidence="3 7" id="KW-0812">Transmembrane</keyword>
<dbReference type="Pfam" id="PF00924">
    <property type="entry name" value="MS_channel_2nd"/>
    <property type="match status" value="1"/>
</dbReference>
<dbReference type="Gene3D" id="1.10.287.1260">
    <property type="match status" value="1"/>
</dbReference>
<sequence>MDYGGYVLFLRSHMGGGSACVLQGVLKSEIIIPCTWDVSPNNEKAPEQPRVSWCRGRLLCTTIRPSRQAPARYENKSSDDHGHDSKGRKDKSQFGLKVGYLYPYDGGGGATIAVMPNSYIANLLWNWAAHTGLPLALVVVAAFLVPRVGRFIIRIVDHSIASRDDHDEGKTRRAFAGVAVYLGQLLAYFLLLVALLKILGFSLVGAAIPATVASAAIGLGAQSIIADFLAGFFILTEKQFGVGDWVRFEGNGIQVEGTVIQITMRATRIRTLAEETVIIPNSTARVCINSSNYWSCAVVVIPVPLLGSDSPQEAIERSRRAAQGALERSDIQPMIRGDLEVQPAVSITPPTTVGMPWMMDMRLLVQVNAGSQWAVERAIRTAIVSEFWDEYGSATTMTGHVQRDLKAHIPGMDVPEPAPGEHYHSPRAGAAEVHEIQDPASTDNLNGPQPKLSRMARTEEEVDEAAGMSGLFRTEHYKGATRQILSLGGKIRPSTGFLLFLLGLLIVLRGMTLQTGENWDGPDGWLAPPRSSTSSTSTPAPSSPSAPVSPSVSSPVPTTGTQQPQETPRDGVRETPRESAEAGTRPNPEETPRDTATSTPGNAPDERGSESSTARVSPTERSSEVSTTTPVR</sequence>
<dbReference type="GO" id="GO:0005886">
    <property type="term" value="C:plasma membrane"/>
    <property type="evidence" value="ECO:0007669"/>
    <property type="project" value="UniProtKB-SubCell"/>
</dbReference>
<comment type="subcellular location">
    <subcellularLocation>
        <location evidence="1">Cell membrane</location>
    </subcellularLocation>
</comment>
<evidence type="ECO:0000256" key="4">
    <source>
        <dbReference type="ARBA" id="ARBA00022989"/>
    </source>
</evidence>
<feature type="compositionally biased region" description="Basic and acidic residues" evidence="6">
    <location>
        <begin position="73"/>
        <end position="91"/>
    </location>
</feature>
<dbReference type="SUPFAM" id="SSF50182">
    <property type="entry name" value="Sm-like ribonucleoproteins"/>
    <property type="match status" value="1"/>
</dbReference>
<dbReference type="EMBL" id="FOPJ01000005">
    <property type="protein sequence ID" value="SFG50758.1"/>
    <property type="molecule type" value="Genomic_DNA"/>
</dbReference>
<dbReference type="Proteomes" id="UP000199065">
    <property type="component" value="Unassembled WGS sequence"/>
</dbReference>
<dbReference type="PANTHER" id="PTHR30460:SF0">
    <property type="entry name" value="MODERATE CONDUCTANCE MECHANOSENSITIVE CHANNEL YBIO"/>
    <property type="match status" value="1"/>
</dbReference>
<dbReference type="AlphaFoldDB" id="A0A1I2SD95"/>
<accession>A0A1I2SD95</accession>
<feature type="transmembrane region" description="Helical" evidence="7">
    <location>
        <begin position="212"/>
        <end position="235"/>
    </location>
</feature>
<feature type="compositionally biased region" description="Polar residues" evidence="6">
    <location>
        <begin position="610"/>
        <end position="632"/>
    </location>
</feature>
<keyword evidence="5 7" id="KW-0472">Membrane</keyword>
<evidence type="ECO:0000256" key="2">
    <source>
        <dbReference type="ARBA" id="ARBA00022475"/>
    </source>
</evidence>
<dbReference type="STRING" id="185761.SAMN05660282_01089"/>
<dbReference type="PANTHER" id="PTHR30460">
    <property type="entry name" value="MODERATE CONDUCTANCE MECHANOSENSITIVE CHANNEL YBIO"/>
    <property type="match status" value="1"/>
</dbReference>
<feature type="compositionally biased region" description="Basic and acidic residues" evidence="6">
    <location>
        <begin position="567"/>
        <end position="580"/>
    </location>
</feature>